<organism evidence="5 6">
    <name type="scientific">Rotaria magnacalcarata</name>
    <dbReference type="NCBI Taxonomy" id="392030"/>
    <lineage>
        <taxon>Eukaryota</taxon>
        <taxon>Metazoa</taxon>
        <taxon>Spiralia</taxon>
        <taxon>Gnathifera</taxon>
        <taxon>Rotifera</taxon>
        <taxon>Eurotatoria</taxon>
        <taxon>Bdelloidea</taxon>
        <taxon>Philodinida</taxon>
        <taxon>Philodinidae</taxon>
        <taxon>Rotaria</taxon>
    </lineage>
</organism>
<dbReference type="Gene3D" id="2.40.10.500">
    <property type="match status" value="1"/>
</dbReference>
<evidence type="ECO:0000256" key="4">
    <source>
        <dbReference type="SAM" id="Phobius"/>
    </source>
</evidence>
<proteinExistence type="predicted"/>
<dbReference type="Pfam" id="PF01436">
    <property type="entry name" value="NHL"/>
    <property type="match status" value="2"/>
</dbReference>
<evidence type="ECO:0000313" key="6">
    <source>
        <dbReference type="Proteomes" id="UP000663834"/>
    </source>
</evidence>
<feature type="repeat" description="NHL" evidence="2">
    <location>
        <begin position="419"/>
        <end position="462"/>
    </location>
</feature>
<dbReference type="Gene3D" id="2.120.10.30">
    <property type="entry name" value="TolB, C-terminal domain"/>
    <property type="match status" value="1"/>
</dbReference>
<sequence>MMWFNNTNNDGKISKNPHRRKYGICIASLMIGLLICGIALAVGLGLHLRSTSNNDVTTKSSTSQTNASTTGQNTTTTMTANTISLSTSSNNTTSINSSTLASTISMTTNVSLISTSSTASISTPITTLIPTSIPTPTTSTSSTTSTTPTTSTTSTTTAPTYCPNWTWNDTGITVAGTGTSGSALNALNQPWNIFIDSLTDIIYIADSLNNRIIKYLPNATSGIVVAGTGSSSSLSNGLNTPKDVFVDSSENIFVADSGNHRIQFFPNGSLTASTISTTWTVGTLNGVFFYNKTTYASDFDNSAVWANGTAVAGDQGAGSNLNQLNQPQDFTIDTQYNKGTIYVANSKQHTIVQWLPGASAGTIVAGTNGVQNDLNTTFNFPLAVKLDSYANLFVADNNNHRIQLYCRYPNVSSTGRTIAGTSGKPGSTQKLLTYPAGLALDSLKNLYVSDTSNNRVLKFMRTA</sequence>
<feature type="region of interest" description="Disordered" evidence="3">
    <location>
        <begin position="132"/>
        <end position="155"/>
    </location>
</feature>
<keyword evidence="4" id="KW-0812">Transmembrane</keyword>
<keyword evidence="1" id="KW-0677">Repeat</keyword>
<comment type="caution">
    <text evidence="5">The sequence shown here is derived from an EMBL/GenBank/DDBJ whole genome shotgun (WGS) entry which is preliminary data.</text>
</comment>
<keyword evidence="4" id="KW-0472">Membrane</keyword>
<feature type="transmembrane region" description="Helical" evidence="4">
    <location>
        <begin position="22"/>
        <end position="46"/>
    </location>
</feature>
<reference evidence="5" key="1">
    <citation type="submission" date="2021-02" db="EMBL/GenBank/DDBJ databases">
        <authorList>
            <person name="Nowell W R."/>
        </authorList>
    </citation>
    <scope>NUCLEOTIDE SEQUENCE</scope>
</reference>
<name>A0A815CL77_9BILA</name>
<dbReference type="InterPro" id="IPR001258">
    <property type="entry name" value="NHL_repeat"/>
</dbReference>
<evidence type="ECO:0000256" key="2">
    <source>
        <dbReference type="PROSITE-ProRule" id="PRU00504"/>
    </source>
</evidence>
<dbReference type="EMBL" id="CAJNOW010000543">
    <property type="protein sequence ID" value="CAF1281798.1"/>
    <property type="molecule type" value="Genomic_DNA"/>
</dbReference>
<dbReference type="CDD" id="cd05819">
    <property type="entry name" value="NHL"/>
    <property type="match status" value="1"/>
</dbReference>
<dbReference type="PANTHER" id="PTHR46388">
    <property type="entry name" value="NHL REPEAT-CONTAINING PROTEIN 2"/>
    <property type="match status" value="1"/>
</dbReference>
<gene>
    <name evidence="5" type="ORF">KQP761_LOCUS3820</name>
</gene>
<evidence type="ECO:0008006" key="7">
    <source>
        <dbReference type="Google" id="ProtNLM"/>
    </source>
</evidence>
<evidence type="ECO:0000256" key="3">
    <source>
        <dbReference type="SAM" id="MobiDB-lite"/>
    </source>
</evidence>
<keyword evidence="4" id="KW-1133">Transmembrane helix</keyword>
<dbReference type="OrthoDB" id="10044505at2759"/>
<dbReference type="PROSITE" id="PS51125">
    <property type="entry name" value="NHL"/>
    <property type="match status" value="2"/>
</dbReference>
<dbReference type="PANTHER" id="PTHR46388:SF2">
    <property type="entry name" value="NHL REPEAT-CONTAINING PROTEIN 2"/>
    <property type="match status" value="1"/>
</dbReference>
<accession>A0A815CL77</accession>
<dbReference type="Proteomes" id="UP000663834">
    <property type="component" value="Unassembled WGS sequence"/>
</dbReference>
<feature type="compositionally biased region" description="Low complexity" evidence="3">
    <location>
        <begin position="57"/>
        <end position="75"/>
    </location>
</feature>
<dbReference type="AlphaFoldDB" id="A0A815CL77"/>
<evidence type="ECO:0000313" key="5">
    <source>
        <dbReference type="EMBL" id="CAF1281798.1"/>
    </source>
</evidence>
<dbReference type="SUPFAM" id="SSF101898">
    <property type="entry name" value="NHL repeat"/>
    <property type="match status" value="1"/>
</dbReference>
<dbReference type="InterPro" id="IPR011042">
    <property type="entry name" value="6-blade_b-propeller_TolB-like"/>
</dbReference>
<evidence type="ECO:0000256" key="1">
    <source>
        <dbReference type="ARBA" id="ARBA00022737"/>
    </source>
</evidence>
<feature type="repeat" description="NHL" evidence="2">
    <location>
        <begin position="227"/>
        <end position="268"/>
    </location>
</feature>
<protein>
    <recommendedName>
        <fullName evidence="7">NHL repeat containing protein</fullName>
    </recommendedName>
</protein>
<feature type="region of interest" description="Disordered" evidence="3">
    <location>
        <begin position="54"/>
        <end position="75"/>
    </location>
</feature>